<keyword evidence="5" id="KW-1003">Cell membrane</keyword>
<feature type="chain" id="PRO_5017286448" evidence="11">
    <location>
        <begin position="21"/>
        <end position="357"/>
    </location>
</feature>
<keyword evidence="8" id="KW-0472">Membrane</keyword>
<accession>A0A386PMF1</accession>
<dbReference type="PANTHER" id="PTHR34296">
    <property type="entry name" value="TRANSCRIPTIONAL ACTIVATOR PROTEIN MED"/>
    <property type="match status" value="1"/>
</dbReference>
<dbReference type="InterPro" id="IPR003760">
    <property type="entry name" value="PnrA-like"/>
</dbReference>
<dbReference type="PROSITE" id="PS51257">
    <property type="entry name" value="PROKAR_LIPOPROTEIN"/>
    <property type="match status" value="1"/>
</dbReference>
<comment type="subunit">
    <text evidence="3">Monomer.</text>
</comment>
<keyword evidence="4" id="KW-0813">Transport</keyword>
<feature type="signal peptide" evidence="11">
    <location>
        <begin position="1"/>
        <end position="20"/>
    </location>
</feature>
<dbReference type="Pfam" id="PF02608">
    <property type="entry name" value="Bmp"/>
    <property type="match status" value="1"/>
</dbReference>
<dbReference type="OrthoDB" id="9769871at2"/>
<evidence type="ECO:0000256" key="3">
    <source>
        <dbReference type="ARBA" id="ARBA00011245"/>
    </source>
</evidence>
<dbReference type="AlphaFoldDB" id="A0A386PMF1"/>
<evidence type="ECO:0000313" key="13">
    <source>
        <dbReference type="EMBL" id="AYE36255.1"/>
    </source>
</evidence>
<keyword evidence="9" id="KW-0564">Palmitate</keyword>
<dbReference type="KEGG" id="btur:DB313_01950"/>
<comment type="similarity">
    <text evidence="2">Belongs to the BMP lipoprotein family.</text>
</comment>
<dbReference type="Gene3D" id="3.40.50.2300">
    <property type="match status" value="2"/>
</dbReference>
<organism evidence="13 14">
    <name type="scientific">Borrelia turcica IST7</name>
    <dbReference type="NCBI Taxonomy" id="1104446"/>
    <lineage>
        <taxon>Bacteria</taxon>
        <taxon>Pseudomonadati</taxon>
        <taxon>Spirochaetota</taxon>
        <taxon>Spirochaetia</taxon>
        <taxon>Spirochaetales</taxon>
        <taxon>Borreliaceae</taxon>
        <taxon>Borrelia</taxon>
    </lineage>
</organism>
<dbReference type="CDD" id="cd06354">
    <property type="entry name" value="PBP1_PrnA-like"/>
    <property type="match status" value="1"/>
</dbReference>
<dbReference type="SUPFAM" id="SSF53822">
    <property type="entry name" value="Periplasmic binding protein-like I"/>
    <property type="match status" value="1"/>
</dbReference>
<name>A0A386PMF1_9SPIR</name>
<keyword evidence="7 11" id="KW-0732">Signal</keyword>
<dbReference type="InterPro" id="IPR028082">
    <property type="entry name" value="Peripla_BP_I"/>
</dbReference>
<dbReference type="PANTHER" id="PTHR34296:SF2">
    <property type="entry name" value="ABC TRANSPORTER GUANOSINE-BINDING PROTEIN NUPN"/>
    <property type="match status" value="1"/>
</dbReference>
<evidence type="ECO:0000256" key="6">
    <source>
        <dbReference type="ARBA" id="ARBA00022519"/>
    </source>
</evidence>
<keyword evidence="6" id="KW-0997">Cell inner membrane</keyword>
<evidence type="ECO:0000256" key="7">
    <source>
        <dbReference type="ARBA" id="ARBA00022729"/>
    </source>
</evidence>
<evidence type="ECO:0000259" key="12">
    <source>
        <dbReference type="Pfam" id="PF02608"/>
    </source>
</evidence>
<evidence type="ECO:0000256" key="4">
    <source>
        <dbReference type="ARBA" id="ARBA00022448"/>
    </source>
</evidence>
<evidence type="ECO:0000256" key="11">
    <source>
        <dbReference type="SAM" id="SignalP"/>
    </source>
</evidence>
<reference evidence="13 14" key="1">
    <citation type="journal article" date="2018" name="Infect. Genet. Evol.">
        <title>Genome-wide analysis of Borrelia turcica and 'Candidatus Borrelia tachyglossi' shows relapsing fever-like genomes with unique genomic links to Lyme disease Borrelia.</title>
        <authorList>
            <person name="Gofton A.W."/>
            <person name="Margos G."/>
            <person name="Fingerle V."/>
            <person name="Hepner S."/>
            <person name="Loh S.M."/>
            <person name="Ryan U."/>
            <person name="Irwin P."/>
            <person name="Oskam C.L."/>
        </authorList>
    </citation>
    <scope>NUCLEOTIDE SEQUENCE [LARGE SCALE GENOMIC DNA]</scope>
    <source>
        <strain evidence="13 14">IST7</strain>
    </source>
</reference>
<dbReference type="RefSeq" id="WP_120104178.1">
    <property type="nucleotide sequence ID" value="NZ_CP028884.1"/>
</dbReference>
<dbReference type="EMBL" id="CP028884">
    <property type="protein sequence ID" value="AYE36255.1"/>
    <property type="molecule type" value="Genomic_DNA"/>
</dbReference>
<keyword evidence="14" id="KW-1185">Reference proteome</keyword>
<feature type="domain" description="ABC transporter substrate-binding protein PnrA-like" evidence="12">
    <location>
        <begin position="34"/>
        <end position="347"/>
    </location>
</feature>
<evidence type="ECO:0000256" key="1">
    <source>
        <dbReference type="ARBA" id="ARBA00004519"/>
    </source>
</evidence>
<keyword evidence="10" id="KW-0449">Lipoprotein</keyword>
<evidence type="ECO:0000256" key="2">
    <source>
        <dbReference type="ARBA" id="ARBA00008610"/>
    </source>
</evidence>
<dbReference type="Proteomes" id="UP000275571">
    <property type="component" value="Chromosome"/>
</dbReference>
<dbReference type="GO" id="GO:0005886">
    <property type="term" value="C:plasma membrane"/>
    <property type="evidence" value="ECO:0007669"/>
    <property type="project" value="UniProtKB-SubCell"/>
</dbReference>
<dbReference type="InterPro" id="IPR050957">
    <property type="entry name" value="BMP_lipoprotein"/>
</dbReference>
<evidence type="ECO:0000313" key="14">
    <source>
        <dbReference type="Proteomes" id="UP000275571"/>
    </source>
</evidence>
<gene>
    <name evidence="13" type="ORF">DB313_01950</name>
</gene>
<protein>
    <submittedName>
        <fullName evidence="13">BMP family ABC transporter substrate-binding protein</fullName>
    </submittedName>
</protein>
<sequence>MFKNLCFVILFFLFISCAKSEVSSYLSSGEKVIMGIVAETDFNDKGYFQSALDGAMKVRDEFGIKLITKVLTPYPIKGKEIMTEDEVVTEDVYDLQKEGANFVWLIGTRYSELSLKFSYENPSICYGIIDSFDYNEHDIRVPKNSLGVRFKAQEGSFLAGYVAAKMSRRNKIGFLSGPRVEHIENFLVGFQAGAFYANPRIRVVTKRLFNLSDKNASKFVAKHMYVNDGVDVIFPVAGLASLGVFDAAKELGSGRYVIGINQDQSYLATQNVITSVIKDVGKAIYNLSADAMKNKRFEGGHIVEQGLKEGVIDIIKDPDIIGDELVDELVKLQNNIMEKELIVPATKYEFDLFKSKL</sequence>
<evidence type="ECO:0000256" key="9">
    <source>
        <dbReference type="ARBA" id="ARBA00023139"/>
    </source>
</evidence>
<evidence type="ECO:0000256" key="5">
    <source>
        <dbReference type="ARBA" id="ARBA00022475"/>
    </source>
</evidence>
<evidence type="ECO:0000256" key="8">
    <source>
        <dbReference type="ARBA" id="ARBA00023136"/>
    </source>
</evidence>
<comment type="subcellular location">
    <subcellularLocation>
        <location evidence="1">Cell inner membrane</location>
        <topology evidence="1">Lipid-anchor</topology>
    </subcellularLocation>
</comment>
<proteinExistence type="inferred from homology"/>
<evidence type="ECO:0000256" key="10">
    <source>
        <dbReference type="ARBA" id="ARBA00023288"/>
    </source>
</evidence>